<evidence type="ECO:0000256" key="4">
    <source>
        <dbReference type="SAM" id="MobiDB-lite"/>
    </source>
</evidence>
<evidence type="ECO:0000313" key="5">
    <source>
        <dbReference type="EMBL" id="RXS65134.1"/>
    </source>
</evidence>
<dbReference type="AlphaFoldDB" id="A0A4Q1QYQ7"/>
<keyword evidence="1 5" id="KW-0489">Methyltransferase</keyword>
<reference evidence="5 6" key="1">
    <citation type="submission" date="2019-01" db="EMBL/GenBank/DDBJ databases">
        <title>Draft genome sequences of the type strain Streptomyces sioyaensis DSM 40032 and its novel strain, TM32, a thermotolerant antibiotics-producing actinobacterium.</title>
        <authorList>
            <person name="Nakaew N."/>
            <person name="Lumyong S."/>
            <person name="Sloan W.T."/>
            <person name="Sungthong R."/>
        </authorList>
    </citation>
    <scope>NUCLEOTIDE SEQUENCE [LARGE SCALE GENOMIC DNA]</scope>
    <source>
        <strain evidence="5 6">DSM 40032</strain>
    </source>
</reference>
<protein>
    <submittedName>
        <fullName evidence="5">Class I SAM-dependent methyltransferase</fullName>
    </submittedName>
</protein>
<comment type="caution">
    <text evidence="5">The sequence shown here is derived from an EMBL/GenBank/DDBJ whole genome shotgun (WGS) entry which is preliminary data.</text>
</comment>
<organism evidence="5 6">
    <name type="scientific">Streptomyces sioyaensis</name>
    <dbReference type="NCBI Taxonomy" id="67364"/>
    <lineage>
        <taxon>Bacteria</taxon>
        <taxon>Bacillati</taxon>
        <taxon>Actinomycetota</taxon>
        <taxon>Actinomycetes</taxon>
        <taxon>Kitasatosporales</taxon>
        <taxon>Streptomycetaceae</taxon>
        <taxon>Streptomyces</taxon>
    </lineage>
</organism>
<name>A0A4Q1QYQ7_9ACTN</name>
<evidence type="ECO:0000313" key="6">
    <source>
        <dbReference type="Proteomes" id="UP000289482"/>
    </source>
</evidence>
<dbReference type="GO" id="GO:0032259">
    <property type="term" value="P:methylation"/>
    <property type="evidence" value="ECO:0007669"/>
    <property type="project" value="UniProtKB-KW"/>
</dbReference>
<dbReference type="InterPro" id="IPR029063">
    <property type="entry name" value="SAM-dependent_MTases_sf"/>
</dbReference>
<dbReference type="SUPFAM" id="SSF53335">
    <property type="entry name" value="S-adenosyl-L-methionine-dependent methyltransferases"/>
    <property type="match status" value="1"/>
</dbReference>
<dbReference type="RefSeq" id="WP_129248968.1">
    <property type="nucleotide sequence ID" value="NZ_JABZEL010000008.1"/>
</dbReference>
<evidence type="ECO:0000256" key="1">
    <source>
        <dbReference type="ARBA" id="ARBA00022603"/>
    </source>
</evidence>
<keyword evidence="2 5" id="KW-0808">Transferase</keyword>
<feature type="compositionally biased region" description="Polar residues" evidence="4">
    <location>
        <begin position="1"/>
        <end position="12"/>
    </location>
</feature>
<dbReference type="InterPro" id="IPR000940">
    <property type="entry name" value="NNMT_TEMT_trans"/>
</dbReference>
<dbReference type="Pfam" id="PF01234">
    <property type="entry name" value="NNMT_PNMT_TEMT"/>
    <property type="match status" value="1"/>
</dbReference>
<accession>A0A4Q1QYQ7</accession>
<evidence type="ECO:0000256" key="2">
    <source>
        <dbReference type="ARBA" id="ARBA00022679"/>
    </source>
</evidence>
<proteinExistence type="predicted"/>
<feature type="compositionally biased region" description="Low complexity" evidence="4">
    <location>
        <begin position="19"/>
        <end position="29"/>
    </location>
</feature>
<dbReference type="GeneID" id="95780169"/>
<gene>
    <name evidence="5" type="ORF">EST54_19805</name>
</gene>
<keyword evidence="6" id="KW-1185">Reference proteome</keyword>
<evidence type="ECO:0000256" key="3">
    <source>
        <dbReference type="ARBA" id="ARBA00022691"/>
    </source>
</evidence>
<sequence length="265" mass="28923">MSTDSVSTTGVSRDSVRSGGLRPAAPAAGGQAALDPERLAYYRGYFTEFFQGDFVLGMGTEDILDTLAESGAGGDWLDLGSGPSTLFWSLALTGIRSVRSADAAPEAVAVLREFAESKDVPRSYEQVLDRYGRDPGHLEQMRGRIGGYHVFDAMSPWPAEFAGERFDLVTEFGLFGLAPTERGYRECFQHLREHVRPGGRVIGADWIRSARLITSEGHDNTYLTEELVATAVREAGLRLRASRLCPIKGDELYDALIVWSAEPVG</sequence>
<feature type="region of interest" description="Disordered" evidence="4">
    <location>
        <begin position="1"/>
        <end position="29"/>
    </location>
</feature>
<keyword evidence="3" id="KW-0949">S-adenosyl-L-methionine</keyword>
<dbReference type="Proteomes" id="UP000289482">
    <property type="component" value="Unassembled WGS sequence"/>
</dbReference>
<dbReference type="EMBL" id="SDIF01000056">
    <property type="protein sequence ID" value="RXS65134.1"/>
    <property type="molecule type" value="Genomic_DNA"/>
</dbReference>
<dbReference type="GO" id="GO:0008168">
    <property type="term" value="F:methyltransferase activity"/>
    <property type="evidence" value="ECO:0007669"/>
    <property type="project" value="UniProtKB-KW"/>
</dbReference>
<dbReference type="Gene3D" id="3.40.50.150">
    <property type="entry name" value="Vaccinia Virus protein VP39"/>
    <property type="match status" value="1"/>
</dbReference>